<dbReference type="Proteomes" id="UP000233248">
    <property type="component" value="Unassembled WGS sequence"/>
</dbReference>
<dbReference type="AlphaFoldDB" id="A0A2N1J3H1"/>
<dbReference type="PANTHER" id="PTHR44169:SF6">
    <property type="entry name" value="NADPH-DEPENDENT 1-ACYLDIHYDROXYACETONE PHOSPHATE REDUCTASE"/>
    <property type="match status" value="1"/>
</dbReference>
<gene>
    <name evidence="4" type="ORF">CP960_05985</name>
</gene>
<evidence type="ECO:0000313" key="5">
    <source>
        <dbReference type="Proteomes" id="UP000233248"/>
    </source>
</evidence>
<dbReference type="SUPFAM" id="SSF51735">
    <property type="entry name" value="NAD(P)-binding Rossmann-fold domains"/>
    <property type="match status" value="1"/>
</dbReference>
<dbReference type="PANTHER" id="PTHR44169">
    <property type="entry name" value="NADPH-DEPENDENT 1-ACYLDIHYDROXYACETONE PHOSPHATE REDUCTASE"/>
    <property type="match status" value="1"/>
</dbReference>
<accession>A0A2N1J3H1</accession>
<dbReference type="PROSITE" id="PS00061">
    <property type="entry name" value="ADH_SHORT"/>
    <property type="match status" value="1"/>
</dbReference>
<proteinExistence type="inferred from homology"/>
<dbReference type="OrthoDB" id="5334159at2"/>
<dbReference type="GO" id="GO:0016491">
    <property type="term" value="F:oxidoreductase activity"/>
    <property type="evidence" value="ECO:0007669"/>
    <property type="project" value="UniProtKB-KW"/>
</dbReference>
<dbReference type="RefSeq" id="WP_101184506.1">
    <property type="nucleotide sequence ID" value="NZ_CP031218.1"/>
</dbReference>
<protein>
    <submittedName>
        <fullName evidence="4">Short-chain dehydrogenase</fullName>
    </submittedName>
</protein>
<dbReference type="PRINTS" id="PR00080">
    <property type="entry name" value="SDRFAMILY"/>
</dbReference>
<comment type="similarity">
    <text evidence="1 3">Belongs to the short-chain dehydrogenases/reductases (SDR) family.</text>
</comment>
<keyword evidence="2" id="KW-0560">Oxidoreductase</keyword>
<dbReference type="Pfam" id="PF00106">
    <property type="entry name" value="adh_short"/>
    <property type="match status" value="1"/>
</dbReference>
<dbReference type="InterPro" id="IPR036291">
    <property type="entry name" value="NAD(P)-bd_dom_sf"/>
</dbReference>
<organism evidence="4 5">
    <name type="scientific">Malaciobacter halophilus</name>
    <dbReference type="NCBI Taxonomy" id="197482"/>
    <lineage>
        <taxon>Bacteria</taxon>
        <taxon>Pseudomonadati</taxon>
        <taxon>Campylobacterota</taxon>
        <taxon>Epsilonproteobacteria</taxon>
        <taxon>Campylobacterales</taxon>
        <taxon>Arcobacteraceae</taxon>
        <taxon>Malaciobacter</taxon>
    </lineage>
</organism>
<name>A0A2N1J3H1_9BACT</name>
<evidence type="ECO:0000256" key="3">
    <source>
        <dbReference type="RuleBase" id="RU000363"/>
    </source>
</evidence>
<evidence type="ECO:0000313" key="4">
    <source>
        <dbReference type="EMBL" id="PKI81108.1"/>
    </source>
</evidence>
<dbReference type="InterPro" id="IPR020904">
    <property type="entry name" value="Sc_DH/Rdtase_CS"/>
</dbReference>
<evidence type="ECO:0000256" key="1">
    <source>
        <dbReference type="ARBA" id="ARBA00006484"/>
    </source>
</evidence>
<reference evidence="4 5" key="1">
    <citation type="submission" date="2017-09" db="EMBL/GenBank/DDBJ databases">
        <title>Genomics of the genus Arcobacter.</title>
        <authorList>
            <person name="Perez-Cataluna A."/>
            <person name="Figueras M.J."/>
            <person name="Salas-Masso N."/>
        </authorList>
    </citation>
    <scope>NUCLEOTIDE SEQUENCE [LARGE SCALE GENOMIC DNA]</scope>
    <source>
        <strain evidence="4 5">DSM 18005</strain>
    </source>
</reference>
<evidence type="ECO:0000256" key="2">
    <source>
        <dbReference type="ARBA" id="ARBA00023002"/>
    </source>
</evidence>
<comment type="caution">
    <text evidence="4">The sequence shown here is derived from an EMBL/GenBank/DDBJ whole genome shotgun (WGS) entry which is preliminary data.</text>
</comment>
<dbReference type="KEGG" id="ahs:AHALO_0710"/>
<dbReference type="InterPro" id="IPR002347">
    <property type="entry name" value="SDR_fam"/>
</dbReference>
<dbReference type="PRINTS" id="PR00081">
    <property type="entry name" value="GDHRDH"/>
</dbReference>
<dbReference type="EMBL" id="NXIF01000023">
    <property type="protein sequence ID" value="PKI81108.1"/>
    <property type="molecule type" value="Genomic_DNA"/>
</dbReference>
<keyword evidence="5" id="KW-1185">Reference proteome</keyword>
<dbReference type="Gene3D" id="3.40.50.720">
    <property type="entry name" value="NAD(P)-binding Rossmann-like Domain"/>
    <property type="match status" value="1"/>
</dbReference>
<sequence length="237" mass="25851">MNLKNKSILITGANGGLGSMLVKKAISFEAKTIYCAARDIKTLEKIEKLSSNIKTIKLDITNKEDIISFANSIDSLDIIINNAGVNSAKRVFDEDTSDFDVNLHGTLNVCKILRNKLNKQGAIINITSVLALANLPIMGLYCSSKAALHSVTQALRAELAKDEIDVYEVLPGPIDTNMTKGQDMPKATPESIASNIFDGYFNKEFEIFPDDFSKGIKQGLDADSKQVLKEFAMSVAN</sequence>